<evidence type="ECO:0000313" key="1">
    <source>
        <dbReference type="EMBL" id="CAG8610049.1"/>
    </source>
</evidence>
<name>A0ACA9MRW2_9GLOM</name>
<dbReference type="Proteomes" id="UP000789920">
    <property type="component" value="Unassembled WGS sequence"/>
</dbReference>
<proteinExistence type="predicted"/>
<comment type="caution">
    <text evidence="1">The sequence shown here is derived from an EMBL/GenBank/DDBJ whole genome shotgun (WGS) entry which is preliminary data.</text>
</comment>
<evidence type="ECO:0000313" key="2">
    <source>
        <dbReference type="Proteomes" id="UP000789920"/>
    </source>
</evidence>
<sequence length="62" mass="7181">GVQYVDGLIEKTFIFYTYILSWSGDILALAKVMNTTGHNSYKACRFCFIRGDLLLRTHENYL</sequence>
<protein>
    <submittedName>
        <fullName evidence="1">8273_t:CDS:1</fullName>
    </submittedName>
</protein>
<keyword evidence="2" id="KW-1185">Reference proteome</keyword>
<dbReference type="EMBL" id="CAJVQC010009877">
    <property type="protein sequence ID" value="CAG8610049.1"/>
    <property type="molecule type" value="Genomic_DNA"/>
</dbReference>
<organism evidence="1 2">
    <name type="scientific">Racocetra persica</name>
    <dbReference type="NCBI Taxonomy" id="160502"/>
    <lineage>
        <taxon>Eukaryota</taxon>
        <taxon>Fungi</taxon>
        <taxon>Fungi incertae sedis</taxon>
        <taxon>Mucoromycota</taxon>
        <taxon>Glomeromycotina</taxon>
        <taxon>Glomeromycetes</taxon>
        <taxon>Diversisporales</taxon>
        <taxon>Gigasporaceae</taxon>
        <taxon>Racocetra</taxon>
    </lineage>
</organism>
<gene>
    <name evidence="1" type="ORF">RPERSI_LOCUS6272</name>
</gene>
<feature type="non-terminal residue" evidence="1">
    <location>
        <position position="1"/>
    </location>
</feature>
<accession>A0ACA9MRW2</accession>
<reference evidence="1" key="1">
    <citation type="submission" date="2021-06" db="EMBL/GenBank/DDBJ databases">
        <authorList>
            <person name="Kallberg Y."/>
            <person name="Tangrot J."/>
            <person name="Rosling A."/>
        </authorList>
    </citation>
    <scope>NUCLEOTIDE SEQUENCE</scope>
    <source>
        <strain evidence="1">MA461A</strain>
    </source>
</reference>